<evidence type="ECO:0000313" key="1">
    <source>
        <dbReference type="EMBL" id="KAJ0097749.1"/>
    </source>
</evidence>
<comment type="caution">
    <text evidence="1">The sequence shown here is derived from an EMBL/GenBank/DDBJ whole genome shotgun (WGS) entry which is preliminary data.</text>
</comment>
<dbReference type="Proteomes" id="UP001164250">
    <property type="component" value="Chromosome 5"/>
</dbReference>
<keyword evidence="2" id="KW-1185">Reference proteome</keyword>
<reference evidence="2" key="1">
    <citation type="journal article" date="2023" name="G3 (Bethesda)">
        <title>Genome assembly and association tests identify interacting loci associated with vigor, precocity, and sex in interspecific pistachio rootstocks.</title>
        <authorList>
            <person name="Palmer W."/>
            <person name="Jacygrad E."/>
            <person name="Sagayaradj S."/>
            <person name="Cavanaugh K."/>
            <person name="Han R."/>
            <person name="Bertier L."/>
            <person name="Beede B."/>
            <person name="Kafkas S."/>
            <person name="Golino D."/>
            <person name="Preece J."/>
            <person name="Michelmore R."/>
        </authorList>
    </citation>
    <scope>NUCLEOTIDE SEQUENCE [LARGE SCALE GENOMIC DNA]</scope>
</reference>
<evidence type="ECO:0000313" key="2">
    <source>
        <dbReference type="Proteomes" id="UP001164250"/>
    </source>
</evidence>
<dbReference type="EMBL" id="CM047901">
    <property type="protein sequence ID" value="KAJ0097749.1"/>
    <property type="molecule type" value="Genomic_DNA"/>
</dbReference>
<proteinExistence type="predicted"/>
<gene>
    <name evidence="1" type="ORF">Patl1_28688</name>
</gene>
<accession>A0ACC1BFN2</accession>
<organism evidence="1 2">
    <name type="scientific">Pistacia atlantica</name>
    <dbReference type="NCBI Taxonomy" id="434234"/>
    <lineage>
        <taxon>Eukaryota</taxon>
        <taxon>Viridiplantae</taxon>
        <taxon>Streptophyta</taxon>
        <taxon>Embryophyta</taxon>
        <taxon>Tracheophyta</taxon>
        <taxon>Spermatophyta</taxon>
        <taxon>Magnoliopsida</taxon>
        <taxon>eudicotyledons</taxon>
        <taxon>Gunneridae</taxon>
        <taxon>Pentapetalae</taxon>
        <taxon>rosids</taxon>
        <taxon>malvids</taxon>
        <taxon>Sapindales</taxon>
        <taxon>Anacardiaceae</taxon>
        <taxon>Pistacia</taxon>
    </lineage>
</organism>
<protein>
    <submittedName>
        <fullName evidence="1">Uncharacterized protein</fullName>
    </submittedName>
</protein>
<name>A0ACC1BFN2_9ROSI</name>
<sequence>MMASKASYENKPYIQTIVTQHWKMEFLGSDDYWNNFQGKATTHAFMLYDKSDTIVVSFRGTEAFDADAWSSDFDLSWCEIDGMGKIHGGFMKALAILALHEETELLERFEGVYTFGQPRMVAEAPNKNYFDLTIGGNTRDDECSLGTDKKLCFMAHKGGGL</sequence>